<protein>
    <recommendedName>
        <fullName evidence="4">dihydroneopterin aldolase</fullName>
        <ecNumber evidence="4">4.1.2.25</ecNumber>
    </recommendedName>
    <alternativeName>
        <fullName evidence="7">7,8-dihydroneopterin aldolase</fullName>
    </alternativeName>
</protein>
<comment type="pathway">
    <text evidence="2">Cofactor biosynthesis; tetrahydrofolate biosynthesis; 2-amino-4-hydroxy-6-hydroxymethyl-7,8-dihydropteridine diphosphate from 7,8-dihydroneopterin triphosphate: step 3/4.</text>
</comment>
<evidence type="ECO:0000256" key="2">
    <source>
        <dbReference type="ARBA" id="ARBA00005013"/>
    </source>
</evidence>
<name>A0A5C8PHL4_9HYPH</name>
<comment type="catalytic activity">
    <reaction evidence="1">
        <text>7,8-dihydroneopterin = 6-hydroxymethyl-7,8-dihydropterin + glycolaldehyde</text>
        <dbReference type="Rhea" id="RHEA:10540"/>
        <dbReference type="ChEBI" id="CHEBI:17001"/>
        <dbReference type="ChEBI" id="CHEBI:17071"/>
        <dbReference type="ChEBI" id="CHEBI:44841"/>
        <dbReference type="EC" id="4.1.2.25"/>
    </reaction>
</comment>
<dbReference type="EC" id="4.1.2.25" evidence="4"/>
<evidence type="ECO:0000256" key="3">
    <source>
        <dbReference type="ARBA" id="ARBA00005708"/>
    </source>
</evidence>
<comment type="caution">
    <text evidence="9">The sequence shown here is derived from an EMBL/GenBank/DDBJ whole genome shotgun (WGS) entry which is preliminary data.</text>
</comment>
<keyword evidence="10" id="KW-1185">Reference proteome</keyword>
<keyword evidence="6" id="KW-0456">Lyase</keyword>
<sequence>MTGERPSVADLLARHGETRRVFLRNYRVMANIGIHDFERQGPQALLINVELYLQPPQAALNDDIANTLDYDFLRQGIASLVASRHFNLQETLVHAILELCLSRDAVVLARVSSEKPDVYPDCDAVGYEATRMR</sequence>
<feature type="domain" description="Dihydroneopterin aldolase/epimerase" evidence="8">
    <location>
        <begin position="21"/>
        <end position="131"/>
    </location>
</feature>
<comment type="similarity">
    <text evidence="3">Belongs to the DHNA family.</text>
</comment>
<dbReference type="InterPro" id="IPR006157">
    <property type="entry name" value="FolB_dom"/>
</dbReference>
<evidence type="ECO:0000259" key="8">
    <source>
        <dbReference type="SMART" id="SM00905"/>
    </source>
</evidence>
<evidence type="ECO:0000256" key="6">
    <source>
        <dbReference type="ARBA" id="ARBA00023239"/>
    </source>
</evidence>
<dbReference type="Pfam" id="PF02152">
    <property type="entry name" value="FolB"/>
    <property type="match status" value="1"/>
</dbReference>
<dbReference type="PANTHER" id="PTHR42844:SF1">
    <property type="entry name" value="DIHYDRONEOPTERIN ALDOLASE 1-RELATED"/>
    <property type="match status" value="1"/>
</dbReference>
<organism evidence="9 10">
    <name type="scientific">Vineibacter terrae</name>
    <dbReference type="NCBI Taxonomy" id="2586908"/>
    <lineage>
        <taxon>Bacteria</taxon>
        <taxon>Pseudomonadati</taxon>
        <taxon>Pseudomonadota</taxon>
        <taxon>Alphaproteobacteria</taxon>
        <taxon>Hyphomicrobiales</taxon>
        <taxon>Vineibacter</taxon>
    </lineage>
</organism>
<dbReference type="InterPro" id="IPR006156">
    <property type="entry name" value="Dihydroneopterin_aldolase"/>
</dbReference>
<keyword evidence="5" id="KW-0289">Folate biosynthesis</keyword>
<gene>
    <name evidence="9" type="ORF">FHP25_22370</name>
</gene>
<proteinExistence type="inferred from homology"/>
<evidence type="ECO:0000313" key="9">
    <source>
        <dbReference type="EMBL" id="TXL73174.1"/>
    </source>
</evidence>
<dbReference type="AlphaFoldDB" id="A0A5C8PHL4"/>
<evidence type="ECO:0000256" key="5">
    <source>
        <dbReference type="ARBA" id="ARBA00022909"/>
    </source>
</evidence>
<dbReference type="NCBIfam" id="TIGR00526">
    <property type="entry name" value="folB_dom"/>
    <property type="match status" value="1"/>
</dbReference>
<dbReference type="GO" id="GO:0005737">
    <property type="term" value="C:cytoplasm"/>
    <property type="evidence" value="ECO:0007669"/>
    <property type="project" value="TreeGrafter"/>
</dbReference>
<reference evidence="9 10" key="1">
    <citation type="submission" date="2019-06" db="EMBL/GenBank/DDBJ databases">
        <title>New taxonomy in bacterial strain CC-CFT640, isolated from vineyard.</title>
        <authorList>
            <person name="Lin S.-Y."/>
            <person name="Tsai C.-F."/>
            <person name="Young C.-C."/>
        </authorList>
    </citation>
    <scope>NUCLEOTIDE SEQUENCE [LARGE SCALE GENOMIC DNA]</scope>
    <source>
        <strain evidence="9 10">CC-CFT640</strain>
    </source>
</reference>
<dbReference type="EMBL" id="VDUZ01000027">
    <property type="protein sequence ID" value="TXL73174.1"/>
    <property type="molecule type" value="Genomic_DNA"/>
</dbReference>
<dbReference type="InterPro" id="IPR043133">
    <property type="entry name" value="GTP-CH-I_C/QueF"/>
</dbReference>
<dbReference type="GO" id="GO:0004150">
    <property type="term" value="F:dihydroneopterin aldolase activity"/>
    <property type="evidence" value="ECO:0007669"/>
    <property type="project" value="UniProtKB-EC"/>
</dbReference>
<evidence type="ECO:0000256" key="1">
    <source>
        <dbReference type="ARBA" id="ARBA00001353"/>
    </source>
</evidence>
<dbReference type="GO" id="GO:0046656">
    <property type="term" value="P:folic acid biosynthetic process"/>
    <property type="evidence" value="ECO:0007669"/>
    <property type="project" value="UniProtKB-KW"/>
</dbReference>
<evidence type="ECO:0000313" key="10">
    <source>
        <dbReference type="Proteomes" id="UP000321638"/>
    </source>
</evidence>
<dbReference type="SMART" id="SM00905">
    <property type="entry name" value="FolB"/>
    <property type="match status" value="1"/>
</dbReference>
<evidence type="ECO:0000256" key="7">
    <source>
        <dbReference type="ARBA" id="ARBA00032903"/>
    </source>
</evidence>
<dbReference type="Gene3D" id="3.30.1130.10">
    <property type="match status" value="1"/>
</dbReference>
<dbReference type="SUPFAM" id="SSF55620">
    <property type="entry name" value="Tetrahydrobiopterin biosynthesis enzymes-like"/>
    <property type="match status" value="1"/>
</dbReference>
<accession>A0A5C8PHL4</accession>
<evidence type="ECO:0000256" key="4">
    <source>
        <dbReference type="ARBA" id="ARBA00013043"/>
    </source>
</evidence>
<dbReference type="OrthoDB" id="5297888at2"/>
<dbReference type="PANTHER" id="PTHR42844">
    <property type="entry name" value="DIHYDRONEOPTERIN ALDOLASE 1-RELATED"/>
    <property type="match status" value="1"/>
</dbReference>
<dbReference type="Proteomes" id="UP000321638">
    <property type="component" value="Unassembled WGS sequence"/>
</dbReference>